<dbReference type="Pfam" id="PF00392">
    <property type="entry name" value="GntR"/>
    <property type="match status" value="1"/>
</dbReference>
<evidence type="ECO:0000256" key="1">
    <source>
        <dbReference type="ARBA" id="ARBA00023015"/>
    </source>
</evidence>
<dbReference type="PANTHER" id="PTHR43537:SF5">
    <property type="entry name" value="UXU OPERON TRANSCRIPTIONAL REGULATOR"/>
    <property type="match status" value="1"/>
</dbReference>
<dbReference type="PANTHER" id="PTHR43537">
    <property type="entry name" value="TRANSCRIPTIONAL REGULATOR, GNTR FAMILY"/>
    <property type="match status" value="1"/>
</dbReference>
<dbReference type="GO" id="GO:0003700">
    <property type="term" value="F:DNA-binding transcription factor activity"/>
    <property type="evidence" value="ECO:0007669"/>
    <property type="project" value="InterPro"/>
</dbReference>
<sequence length="246" mass="26628">MIPDDRTAATRSQTDVVIQGIKDMLTRGELHPGSRLPVEKDLAAQLGVSRGSLREGVRALATLGVLETRQGDGTYVTSLDPRRLLSPLGFLADLQQPAHAADLLAVRRVLEAESAALAAPRLADDDLAELDRILGVVDGILADDPDMDLEAFIDADTEFHRIIARASGNPALAAVIDTLVGRTFRARLWRAISHRGSVRETQAEHRAILAELVARDPERARLRMSVHLLGVEEFSAAHADEDPHAG</sequence>
<dbReference type="PROSITE" id="PS50949">
    <property type="entry name" value="HTH_GNTR"/>
    <property type="match status" value="1"/>
</dbReference>
<evidence type="ECO:0000256" key="3">
    <source>
        <dbReference type="ARBA" id="ARBA00023163"/>
    </source>
</evidence>
<dbReference type="AlphaFoldDB" id="A0A498C0A9"/>
<dbReference type="Pfam" id="PF07729">
    <property type="entry name" value="FCD"/>
    <property type="match status" value="1"/>
</dbReference>
<feature type="domain" description="HTH gntR-type" evidence="4">
    <location>
        <begin position="11"/>
        <end position="79"/>
    </location>
</feature>
<dbReference type="SMART" id="SM00895">
    <property type="entry name" value="FCD"/>
    <property type="match status" value="1"/>
</dbReference>
<dbReference type="SUPFAM" id="SSF46785">
    <property type="entry name" value="Winged helix' DNA-binding domain"/>
    <property type="match status" value="1"/>
</dbReference>
<protein>
    <submittedName>
        <fullName evidence="5">GntR family transcriptional regulator</fullName>
    </submittedName>
</protein>
<dbReference type="PRINTS" id="PR00035">
    <property type="entry name" value="HTHGNTR"/>
</dbReference>
<dbReference type="InterPro" id="IPR036390">
    <property type="entry name" value="WH_DNA-bd_sf"/>
</dbReference>
<dbReference type="InterPro" id="IPR011711">
    <property type="entry name" value="GntR_C"/>
</dbReference>
<dbReference type="SMART" id="SM00345">
    <property type="entry name" value="HTH_GNTR"/>
    <property type="match status" value="1"/>
</dbReference>
<keyword evidence="1" id="KW-0805">Transcription regulation</keyword>
<evidence type="ECO:0000256" key="2">
    <source>
        <dbReference type="ARBA" id="ARBA00023125"/>
    </source>
</evidence>
<dbReference type="Gene3D" id="1.20.120.530">
    <property type="entry name" value="GntR ligand-binding domain-like"/>
    <property type="match status" value="1"/>
</dbReference>
<name>A0A498C0A9_9MICO</name>
<dbReference type="InterPro" id="IPR008920">
    <property type="entry name" value="TF_FadR/GntR_C"/>
</dbReference>
<dbReference type="InterPro" id="IPR000524">
    <property type="entry name" value="Tscrpt_reg_HTH_GntR"/>
</dbReference>
<accession>A0A498C0A9</accession>
<keyword evidence="2" id="KW-0238">DNA-binding</keyword>
<evidence type="ECO:0000313" key="6">
    <source>
        <dbReference type="Proteomes" id="UP000273158"/>
    </source>
</evidence>
<evidence type="ECO:0000259" key="4">
    <source>
        <dbReference type="PROSITE" id="PS50949"/>
    </source>
</evidence>
<comment type="caution">
    <text evidence="5">The sequence shown here is derived from an EMBL/GenBank/DDBJ whole genome shotgun (WGS) entry which is preliminary data.</text>
</comment>
<dbReference type="Gene3D" id="1.10.10.10">
    <property type="entry name" value="Winged helix-like DNA-binding domain superfamily/Winged helix DNA-binding domain"/>
    <property type="match status" value="1"/>
</dbReference>
<dbReference type="SUPFAM" id="SSF48008">
    <property type="entry name" value="GntR ligand-binding domain-like"/>
    <property type="match status" value="1"/>
</dbReference>
<dbReference type="RefSeq" id="WP_241965266.1">
    <property type="nucleotide sequence ID" value="NZ_RCDB01000004.1"/>
</dbReference>
<dbReference type="InterPro" id="IPR036388">
    <property type="entry name" value="WH-like_DNA-bd_sf"/>
</dbReference>
<dbReference type="CDD" id="cd07377">
    <property type="entry name" value="WHTH_GntR"/>
    <property type="match status" value="1"/>
</dbReference>
<dbReference type="Proteomes" id="UP000273158">
    <property type="component" value="Unassembled WGS sequence"/>
</dbReference>
<organism evidence="5 6">
    <name type="scientific">Microbacterium telephonicum</name>
    <dbReference type="NCBI Taxonomy" id="1714841"/>
    <lineage>
        <taxon>Bacteria</taxon>
        <taxon>Bacillati</taxon>
        <taxon>Actinomycetota</taxon>
        <taxon>Actinomycetes</taxon>
        <taxon>Micrococcales</taxon>
        <taxon>Microbacteriaceae</taxon>
        <taxon>Microbacterium</taxon>
    </lineage>
</organism>
<keyword evidence="3" id="KW-0804">Transcription</keyword>
<gene>
    <name evidence="5" type="ORF">C7474_2763</name>
</gene>
<keyword evidence="6" id="KW-1185">Reference proteome</keyword>
<dbReference type="GO" id="GO:0003677">
    <property type="term" value="F:DNA binding"/>
    <property type="evidence" value="ECO:0007669"/>
    <property type="project" value="UniProtKB-KW"/>
</dbReference>
<dbReference type="EMBL" id="RCDB01000004">
    <property type="protein sequence ID" value="RLK46580.1"/>
    <property type="molecule type" value="Genomic_DNA"/>
</dbReference>
<evidence type="ECO:0000313" key="5">
    <source>
        <dbReference type="EMBL" id="RLK46580.1"/>
    </source>
</evidence>
<proteinExistence type="predicted"/>
<reference evidence="5 6" key="1">
    <citation type="journal article" date="2015" name="Stand. Genomic Sci.">
        <title>Genomic Encyclopedia of Bacterial and Archaeal Type Strains, Phase III: the genomes of soil and plant-associated and newly described type strains.</title>
        <authorList>
            <person name="Whitman W.B."/>
            <person name="Woyke T."/>
            <person name="Klenk H.P."/>
            <person name="Zhou Y."/>
            <person name="Lilburn T.G."/>
            <person name="Beck B.J."/>
            <person name="De Vos P."/>
            <person name="Vandamme P."/>
            <person name="Eisen J.A."/>
            <person name="Garrity G."/>
            <person name="Hugenholtz P."/>
            <person name="Kyrpides N.C."/>
        </authorList>
    </citation>
    <scope>NUCLEOTIDE SEQUENCE [LARGE SCALE GENOMIC DNA]</scope>
    <source>
        <strain evidence="5 6">S2T63</strain>
    </source>
</reference>